<dbReference type="Proteomes" id="UP000093476">
    <property type="component" value="Unassembled WGS sequence"/>
</dbReference>
<organism evidence="1 2">
    <name type="scientific">Photorhabdus australis subsp. thailandensis</name>
    <dbReference type="NCBI Taxonomy" id="2805096"/>
    <lineage>
        <taxon>Bacteria</taxon>
        <taxon>Pseudomonadati</taxon>
        <taxon>Pseudomonadota</taxon>
        <taxon>Gammaproteobacteria</taxon>
        <taxon>Enterobacterales</taxon>
        <taxon>Morganellaceae</taxon>
        <taxon>Photorhabdus</taxon>
    </lineage>
</organism>
<evidence type="ECO:0000313" key="2">
    <source>
        <dbReference type="Proteomes" id="UP000093476"/>
    </source>
</evidence>
<dbReference type="EMBL" id="LOMY01000030">
    <property type="protein sequence ID" value="OCQ53830.1"/>
    <property type="molecule type" value="Genomic_DNA"/>
</dbReference>
<name>A0A1C0U7A8_9GAMM</name>
<evidence type="ECO:0000313" key="1">
    <source>
        <dbReference type="EMBL" id="OCQ53830.1"/>
    </source>
</evidence>
<dbReference type="STRING" id="286156.Ppb6_00847"/>
<protein>
    <submittedName>
        <fullName evidence="1">Uncharacterized protein</fullName>
    </submittedName>
</protein>
<sequence>MDNRQVISHGNPRSFIRQLNPGYSTGYFWDIDGQLGGIA</sequence>
<gene>
    <name evidence="1" type="ORF">Ppb6_00847</name>
</gene>
<accession>A0A1C0U7A8</accession>
<comment type="caution">
    <text evidence="1">The sequence shown here is derived from an EMBL/GenBank/DDBJ whole genome shotgun (WGS) entry which is preliminary data.</text>
</comment>
<keyword evidence="2" id="KW-1185">Reference proteome</keyword>
<proteinExistence type="predicted"/>
<dbReference type="AlphaFoldDB" id="A0A1C0U7A8"/>
<reference evidence="1 2" key="1">
    <citation type="submission" date="2015-12" db="EMBL/GenBank/DDBJ databases">
        <title>Genome comparisons provide insights into the role of secondary metabolites in the pathogenic phase of the Photorhabdus life cycle.</title>
        <authorList>
            <person name="Tobias N.J."/>
            <person name="Mishra B."/>
            <person name="Gupta D.K."/>
            <person name="Thines M."/>
            <person name="Stinear T.P."/>
            <person name="Bode H.B."/>
        </authorList>
    </citation>
    <scope>NUCLEOTIDE SEQUENCE [LARGE SCALE GENOMIC DNA]</scope>
    <source>
        <strain evidence="1 2">PB68.1</strain>
    </source>
</reference>